<feature type="transmembrane region" description="Helical" evidence="1">
    <location>
        <begin position="37"/>
        <end position="54"/>
    </location>
</feature>
<dbReference type="KEGG" id="cfc:CFLV_05360"/>
<dbReference type="AlphaFoldDB" id="A0A1L7CLJ3"/>
<feature type="transmembrane region" description="Helical" evidence="1">
    <location>
        <begin position="60"/>
        <end position="82"/>
    </location>
</feature>
<organism evidence="2 4">
    <name type="scientific">Corynebacterium flavescens</name>
    <dbReference type="NCBI Taxonomy" id="28028"/>
    <lineage>
        <taxon>Bacteria</taxon>
        <taxon>Bacillati</taxon>
        <taxon>Actinomycetota</taxon>
        <taxon>Actinomycetes</taxon>
        <taxon>Mycobacteriales</taxon>
        <taxon>Corynebacteriaceae</taxon>
        <taxon>Corynebacterium</taxon>
    </lineage>
</organism>
<reference evidence="3 5" key="2">
    <citation type="submission" date="2019-06" db="EMBL/GenBank/DDBJ databases">
        <title>Whole genome shotgun sequence of Corynebacterium flavescens NBRC 14136.</title>
        <authorList>
            <person name="Hosoyama A."/>
            <person name="Uohara A."/>
            <person name="Ohji S."/>
            <person name="Ichikawa N."/>
        </authorList>
    </citation>
    <scope>NUCLEOTIDE SEQUENCE [LARGE SCALE GENOMIC DNA]</scope>
    <source>
        <strain evidence="3 5">NBRC 14136</strain>
    </source>
</reference>
<evidence type="ECO:0000313" key="4">
    <source>
        <dbReference type="Proteomes" id="UP000185479"/>
    </source>
</evidence>
<dbReference type="EMBL" id="BJNB01000001">
    <property type="protein sequence ID" value="GEB96566.1"/>
    <property type="molecule type" value="Genomic_DNA"/>
</dbReference>
<name>A0A1L7CLJ3_CORFL</name>
<gene>
    <name evidence="3" type="ORF">CFL01nite_00610</name>
    <name evidence="2" type="ORF">CFLV_05360</name>
</gene>
<feature type="transmembrane region" description="Helical" evidence="1">
    <location>
        <begin position="103"/>
        <end position="122"/>
    </location>
</feature>
<dbReference type="Proteomes" id="UP000185479">
    <property type="component" value="Chromosome"/>
</dbReference>
<feature type="transmembrane region" description="Helical" evidence="1">
    <location>
        <begin position="128"/>
        <end position="144"/>
    </location>
</feature>
<dbReference type="OrthoDB" id="4421413at2"/>
<evidence type="ECO:0000313" key="3">
    <source>
        <dbReference type="EMBL" id="GEB96566.1"/>
    </source>
</evidence>
<evidence type="ECO:0000313" key="2">
    <source>
        <dbReference type="EMBL" id="APT86668.1"/>
    </source>
</evidence>
<sequence length="155" mass="17408">MDGRGEDQKVHKDVARKSLEFQEQVTAQSRSGSRFRWLLNLAIALAVPGFFLILTQGPQWPAWSGLLILAVVYIASVVGLAYSHPKVRTSYRQAPETQVKPNMQYLIAIAIILLPGSFFILLSSRLPWALLLAVCWAIAIFWVLQTRMLDVNARS</sequence>
<dbReference type="EMBL" id="CP009246">
    <property type="protein sequence ID" value="APT86668.1"/>
    <property type="molecule type" value="Genomic_DNA"/>
</dbReference>
<dbReference type="Proteomes" id="UP000315353">
    <property type="component" value="Unassembled WGS sequence"/>
</dbReference>
<proteinExistence type="predicted"/>
<keyword evidence="1" id="KW-0472">Membrane</keyword>
<dbReference type="GeneID" id="82880143"/>
<evidence type="ECO:0000313" key="5">
    <source>
        <dbReference type="Proteomes" id="UP000315353"/>
    </source>
</evidence>
<keyword evidence="1" id="KW-0812">Transmembrane</keyword>
<evidence type="ECO:0000256" key="1">
    <source>
        <dbReference type="SAM" id="Phobius"/>
    </source>
</evidence>
<dbReference type="RefSeq" id="WP_075729666.1">
    <property type="nucleotide sequence ID" value="NZ_BJNB01000001.1"/>
</dbReference>
<reference evidence="2 4" key="1">
    <citation type="submission" date="2014-08" db="EMBL/GenBank/DDBJ databases">
        <title>Complete genome sequence of Corynebacterium flavescens OJ8(T)(=DSM 20296(T)), isolated from cheese.</title>
        <authorList>
            <person name="Ruckert C."/>
            <person name="Albersmeier A."/>
            <person name="Winkler A."/>
            <person name="Kalinowski J."/>
        </authorList>
    </citation>
    <scope>NUCLEOTIDE SEQUENCE [LARGE SCALE GENOMIC DNA]</scope>
    <source>
        <strain evidence="2 4">OJ8</strain>
    </source>
</reference>
<keyword evidence="1" id="KW-1133">Transmembrane helix</keyword>
<protein>
    <submittedName>
        <fullName evidence="2">Uncharacterized protein</fullName>
    </submittedName>
</protein>
<dbReference type="STRING" id="28028.CFLV_05360"/>
<keyword evidence="4" id="KW-1185">Reference proteome</keyword>
<accession>A0A1L7CLJ3</accession>